<keyword evidence="3" id="KW-1185">Reference proteome</keyword>
<accession>A0ABD2BT95</accession>
<dbReference type="Proteomes" id="UP001607302">
    <property type="component" value="Unassembled WGS sequence"/>
</dbReference>
<comment type="caution">
    <text evidence="2">The sequence shown here is derived from an EMBL/GenBank/DDBJ whole genome shotgun (WGS) entry which is preliminary data.</text>
</comment>
<sequence>MVGFNLAEADAGGGVGGDASSSSSSSLASPSSSSLAAGAQPLSLGLTGPSSSTQSPSSPWRSVPGPEPSTPSSPAERITNSLFDYLDKFLSLKSSISRFHRLQPSVTETPLETVKRESTNLTESGDSGPQTRTISFPCFFPRY</sequence>
<feature type="region of interest" description="Disordered" evidence="1">
    <location>
        <begin position="111"/>
        <end position="130"/>
    </location>
</feature>
<dbReference type="AlphaFoldDB" id="A0ABD2BT95"/>
<evidence type="ECO:0000313" key="3">
    <source>
        <dbReference type="Proteomes" id="UP001607302"/>
    </source>
</evidence>
<feature type="compositionally biased region" description="Polar residues" evidence="1">
    <location>
        <begin position="119"/>
        <end position="130"/>
    </location>
</feature>
<evidence type="ECO:0000256" key="1">
    <source>
        <dbReference type="SAM" id="MobiDB-lite"/>
    </source>
</evidence>
<protein>
    <submittedName>
        <fullName evidence="2">Uncharacterized protein</fullName>
    </submittedName>
</protein>
<proteinExistence type="predicted"/>
<evidence type="ECO:0000313" key="2">
    <source>
        <dbReference type="EMBL" id="KAL2735805.1"/>
    </source>
</evidence>
<name>A0ABD2BT95_VESSQ</name>
<dbReference type="EMBL" id="JAUDFV010000056">
    <property type="protein sequence ID" value="KAL2735805.1"/>
    <property type="molecule type" value="Genomic_DNA"/>
</dbReference>
<gene>
    <name evidence="2" type="ORF">V1478_002489</name>
</gene>
<organism evidence="2 3">
    <name type="scientific">Vespula squamosa</name>
    <name type="common">Southern yellow jacket</name>
    <name type="synonym">Wasp</name>
    <dbReference type="NCBI Taxonomy" id="30214"/>
    <lineage>
        <taxon>Eukaryota</taxon>
        <taxon>Metazoa</taxon>
        <taxon>Ecdysozoa</taxon>
        <taxon>Arthropoda</taxon>
        <taxon>Hexapoda</taxon>
        <taxon>Insecta</taxon>
        <taxon>Pterygota</taxon>
        <taxon>Neoptera</taxon>
        <taxon>Endopterygota</taxon>
        <taxon>Hymenoptera</taxon>
        <taxon>Apocrita</taxon>
        <taxon>Aculeata</taxon>
        <taxon>Vespoidea</taxon>
        <taxon>Vespidae</taxon>
        <taxon>Vespinae</taxon>
        <taxon>Vespula</taxon>
    </lineage>
</organism>
<reference evidence="2 3" key="1">
    <citation type="journal article" date="2024" name="Ann. Entomol. Soc. Am.">
        <title>Genomic analyses of the southern and eastern yellowjacket wasps (Hymenoptera: Vespidae) reveal evolutionary signatures of social life.</title>
        <authorList>
            <person name="Catto M.A."/>
            <person name="Caine P.B."/>
            <person name="Orr S.E."/>
            <person name="Hunt B.G."/>
            <person name="Goodisman M.A.D."/>
        </authorList>
    </citation>
    <scope>NUCLEOTIDE SEQUENCE [LARGE SCALE GENOMIC DNA]</scope>
    <source>
        <strain evidence="2">233</strain>
        <tissue evidence="2">Head and thorax</tissue>
    </source>
</reference>
<feature type="region of interest" description="Disordered" evidence="1">
    <location>
        <begin position="1"/>
        <end position="77"/>
    </location>
</feature>
<feature type="compositionally biased region" description="Low complexity" evidence="1">
    <location>
        <begin position="18"/>
        <end position="59"/>
    </location>
</feature>